<gene>
    <name evidence="3" type="ORF">DVH24_029666</name>
</gene>
<dbReference type="EMBL" id="RDQH01000341">
    <property type="protein sequence ID" value="RXH74945.1"/>
    <property type="molecule type" value="Genomic_DNA"/>
</dbReference>
<sequence>MASFSTKPSKLYNVRSISMPVRSHPSTLRTEEELNKLKALEAALTSSSSPASSKADSICKALGGLKELYFCIEELLQLPLTQQALALHQKEKWVEELLDGSVTYLDVCGNTRDSILTMKESVRDLQSTLRRRKVGDSSIEDNVSSYVRIRKKMKKEIVQFMASLKQMDQKYEAFPLDIDNHLAAVVRVLREASLITSSIFHFLSSFLSTPILKPRPSRWSLVSILLHKGVLVCDNNQHKSMNELENVDIAISNMLVNNSGEGFEDDQKTQSAQRRLEVLDSSIEGIENGLECLFRLLIRTRVSLLNMLSSTTHTRKLVKLSRSLFRWGFNSSKCKMQAKMAVARIKLLRNKRQVVVKQMRRDIALLLQSGQDATARIRVEHVIREHNVLAANEFIELFCELVVSRLSIIAKQRECPPDLKEGIASLIFASPRCSEIPELIALRNIFEKKYGKDFVSAAVDVRPSCGVNRMLIDKLSVRTPTGEVKLKLLKEIAKEYQVEWDTSESEQELLKPPEELIQGPRNFVSATSMPVQSVPPQSVETNKPDTRTSGGVERRTSGGGEQRTSGGGERRTSSGGERGHMQFVDSASAAEAAAKSASEAMAAAQVAAYLANKDSNQAAQSSSSVNTGFGTPSGNSTGRFMPDSPSFGSQNMVNNGFGTPSGNSTGFFTPDSPSVGSQNSDHQSKAPGVDRSHSSRDEEAMHSHGNEKQFIYRRYSYNNAPSVHSDIKFDESDCDEEVEMESPPRGFHQAPERPPPQVPSAARQDSVPRVHPKLPDYDALAARFDALKYRKSS</sequence>
<proteinExistence type="inferred from homology"/>
<dbReference type="GO" id="GO:0048364">
    <property type="term" value="P:root development"/>
    <property type="evidence" value="ECO:0007669"/>
    <property type="project" value="InterPro"/>
</dbReference>
<feature type="region of interest" description="Disordered" evidence="2">
    <location>
        <begin position="527"/>
        <end position="579"/>
    </location>
</feature>
<dbReference type="InterPro" id="IPR042277">
    <property type="entry name" value="IST1-like"/>
</dbReference>
<keyword evidence="4" id="KW-1185">Reference proteome</keyword>
<evidence type="ECO:0000313" key="3">
    <source>
        <dbReference type="EMBL" id="RXH74945.1"/>
    </source>
</evidence>
<dbReference type="FunFam" id="1.20.1260.60:FF:000003">
    <property type="entry name" value="IST1-like protein isoform A"/>
    <property type="match status" value="1"/>
</dbReference>
<feature type="compositionally biased region" description="Basic and acidic residues" evidence="2">
    <location>
        <begin position="682"/>
        <end position="707"/>
    </location>
</feature>
<evidence type="ECO:0000256" key="2">
    <source>
        <dbReference type="SAM" id="MobiDB-lite"/>
    </source>
</evidence>
<feature type="region of interest" description="Disordered" evidence="2">
    <location>
        <begin position="724"/>
        <end position="774"/>
    </location>
</feature>
<evidence type="ECO:0008006" key="5">
    <source>
        <dbReference type="Google" id="ProtNLM"/>
    </source>
</evidence>
<evidence type="ECO:0000256" key="1">
    <source>
        <dbReference type="ARBA" id="ARBA00005536"/>
    </source>
</evidence>
<dbReference type="InterPro" id="IPR004320">
    <property type="entry name" value="BPS1_pln"/>
</dbReference>
<dbReference type="Pfam" id="PF03087">
    <property type="entry name" value="BPS1"/>
    <property type="match status" value="1"/>
</dbReference>
<dbReference type="InterPro" id="IPR005061">
    <property type="entry name" value="Ist1"/>
</dbReference>
<protein>
    <recommendedName>
        <fullName evidence="5">IST1-like protein</fullName>
    </recommendedName>
</protein>
<dbReference type="PANTHER" id="PTHR12161">
    <property type="entry name" value="IST1 FAMILY MEMBER"/>
    <property type="match status" value="1"/>
</dbReference>
<dbReference type="AlphaFoldDB" id="A0A498HZA7"/>
<comment type="similarity">
    <text evidence="1">Belongs to the IST1 family.</text>
</comment>
<dbReference type="PANTHER" id="PTHR12161:SF55">
    <property type="entry name" value="REGULATOR OF VPS4 ACTIVITY IN THE MVB PATHWAY PROTEIN"/>
    <property type="match status" value="1"/>
</dbReference>
<dbReference type="GO" id="GO:0048367">
    <property type="term" value="P:shoot system development"/>
    <property type="evidence" value="ECO:0007669"/>
    <property type="project" value="InterPro"/>
</dbReference>
<feature type="compositionally biased region" description="Gly residues" evidence="2">
    <location>
        <begin position="557"/>
        <end position="567"/>
    </location>
</feature>
<feature type="region of interest" description="Disordered" evidence="2">
    <location>
        <begin position="618"/>
        <end position="708"/>
    </location>
</feature>
<feature type="compositionally biased region" description="Basic and acidic residues" evidence="2">
    <location>
        <begin position="568"/>
        <end position="579"/>
    </location>
</feature>
<evidence type="ECO:0000313" key="4">
    <source>
        <dbReference type="Proteomes" id="UP000290289"/>
    </source>
</evidence>
<feature type="compositionally biased region" description="Polar residues" evidence="2">
    <location>
        <begin position="527"/>
        <end position="541"/>
    </location>
</feature>
<dbReference type="Gene3D" id="1.20.1260.60">
    <property type="entry name" value="Vacuolar protein sorting-associated protein Ist1"/>
    <property type="match status" value="1"/>
</dbReference>
<feature type="compositionally biased region" description="Polar residues" evidence="2">
    <location>
        <begin position="646"/>
        <end position="681"/>
    </location>
</feature>
<dbReference type="STRING" id="3750.A0A498HZA7"/>
<name>A0A498HZA7_MALDO</name>
<accession>A0A498HZA7</accession>
<dbReference type="Pfam" id="PF03398">
    <property type="entry name" value="Ist1"/>
    <property type="match status" value="1"/>
</dbReference>
<feature type="compositionally biased region" description="Polar residues" evidence="2">
    <location>
        <begin position="627"/>
        <end position="638"/>
    </location>
</feature>
<dbReference type="GO" id="GO:0015031">
    <property type="term" value="P:protein transport"/>
    <property type="evidence" value="ECO:0007669"/>
    <property type="project" value="InterPro"/>
</dbReference>
<feature type="compositionally biased region" description="Basic and acidic residues" evidence="2">
    <location>
        <begin position="542"/>
        <end position="556"/>
    </location>
</feature>
<organism evidence="3 4">
    <name type="scientific">Malus domestica</name>
    <name type="common">Apple</name>
    <name type="synonym">Pyrus malus</name>
    <dbReference type="NCBI Taxonomy" id="3750"/>
    <lineage>
        <taxon>Eukaryota</taxon>
        <taxon>Viridiplantae</taxon>
        <taxon>Streptophyta</taxon>
        <taxon>Embryophyta</taxon>
        <taxon>Tracheophyta</taxon>
        <taxon>Spermatophyta</taxon>
        <taxon>Magnoliopsida</taxon>
        <taxon>eudicotyledons</taxon>
        <taxon>Gunneridae</taxon>
        <taxon>Pentapetalae</taxon>
        <taxon>rosids</taxon>
        <taxon>fabids</taxon>
        <taxon>Rosales</taxon>
        <taxon>Rosaceae</taxon>
        <taxon>Amygdaloideae</taxon>
        <taxon>Maleae</taxon>
        <taxon>Malus</taxon>
    </lineage>
</organism>
<dbReference type="Proteomes" id="UP000290289">
    <property type="component" value="Chromosome 15"/>
</dbReference>
<reference evidence="3 4" key="1">
    <citation type="submission" date="2018-10" db="EMBL/GenBank/DDBJ databases">
        <title>A high-quality apple genome assembly.</title>
        <authorList>
            <person name="Hu J."/>
        </authorList>
    </citation>
    <scope>NUCLEOTIDE SEQUENCE [LARGE SCALE GENOMIC DNA]</scope>
    <source>
        <strain evidence="4">cv. HFTH1</strain>
        <tissue evidence="3">Young leaf</tissue>
    </source>
</reference>
<comment type="caution">
    <text evidence="3">The sequence shown here is derived from an EMBL/GenBank/DDBJ whole genome shotgun (WGS) entry which is preliminary data.</text>
</comment>